<keyword evidence="4" id="KW-0804">Transcription</keyword>
<gene>
    <name evidence="7" type="ordered locus">PECL_1435</name>
</gene>
<evidence type="ECO:0000256" key="3">
    <source>
        <dbReference type="ARBA" id="ARBA00023125"/>
    </source>
</evidence>
<keyword evidence="1" id="KW-0678">Repressor</keyword>
<keyword evidence="8" id="KW-1185">Reference proteome</keyword>
<dbReference type="GO" id="GO:0003677">
    <property type="term" value="F:DNA binding"/>
    <property type="evidence" value="ECO:0007669"/>
    <property type="project" value="UniProtKB-KW"/>
</dbReference>
<dbReference type="PANTHER" id="PTHR30204:SF69">
    <property type="entry name" value="MERR-FAMILY TRANSCRIPTIONAL REGULATOR"/>
    <property type="match status" value="1"/>
</dbReference>
<proteinExistence type="predicted"/>
<dbReference type="InterPro" id="IPR009061">
    <property type="entry name" value="DNA-bd_dom_put_sf"/>
</dbReference>
<evidence type="ECO:0000256" key="1">
    <source>
        <dbReference type="ARBA" id="ARBA00022491"/>
    </source>
</evidence>
<evidence type="ECO:0000256" key="4">
    <source>
        <dbReference type="ARBA" id="ARBA00023163"/>
    </source>
</evidence>
<dbReference type="PRINTS" id="PR00040">
    <property type="entry name" value="HTHMERR"/>
</dbReference>
<dbReference type="RefSeq" id="WP_014215853.1">
    <property type="nucleotide sequence ID" value="NC_016605.1"/>
</dbReference>
<sequence length="125" mass="14599">MVNDSLITIGQLAKQSNLSIRTLRFYEDKGILSSIRDRNNNRLYDDNAQHWANFVKYLRDSGMGLNDIQHYHQLILQGDATVAERIAILENQKQIIHSEIKAKEEQIKQIDHKLSNYRSEKKGYL</sequence>
<keyword evidence="3" id="KW-0238">DNA-binding</keyword>
<dbReference type="PROSITE" id="PS00552">
    <property type="entry name" value="HTH_MERR_1"/>
    <property type="match status" value="1"/>
</dbReference>
<feature type="coiled-coil region" evidence="5">
    <location>
        <begin position="86"/>
        <end position="120"/>
    </location>
</feature>
<dbReference type="Proteomes" id="UP000005444">
    <property type="component" value="Chromosome"/>
</dbReference>
<dbReference type="GO" id="GO:0003700">
    <property type="term" value="F:DNA-binding transcription factor activity"/>
    <property type="evidence" value="ECO:0007669"/>
    <property type="project" value="InterPro"/>
</dbReference>
<reference evidence="7 8" key="1">
    <citation type="journal article" date="2012" name="J. Bacteriol.">
        <title>Complete Genome Sequence of the Beer Spoilage Organism Pediococcus claussenii ATCC BAA-344T.</title>
        <authorList>
            <person name="Pittet V."/>
            <person name="Abegunde T."/>
            <person name="Marfleet T."/>
            <person name="Haakensen M."/>
            <person name="Morrow K."/>
            <person name="Jayaprakash T."/>
            <person name="Schroeder K."/>
            <person name="Trost B."/>
            <person name="Byrns S."/>
            <person name="Bergsveinson J."/>
            <person name="Kusalik A."/>
            <person name="Ziola B."/>
        </authorList>
    </citation>
    <scope>NUCLEOTIDE SEQUENCE [LARGE SCALE GENOMIC DNA]</scope>
    <source>
        <strain evidence="7 8">ATCC BAA-344</strain>
    </source>
</reference>
<dbReference type="AlphaFoldDB" id="G8PEY0"/>
<organism evidence="7 8">
    <name type="scientific">Pediococcus claussenii (strain ATCC BAA-344 / DSM 14800 / JCM 18046 / KCTC 3811 / LMG 21948 / P06)</name>
    <dbReference type="NCBI Taxonomy" id="701521"/>
    <lineage>
        <taxon>Bacteria</taxon>
        <taxon>Bacillati</taxon>
        <taxon>Bacillota</taxon>
        <taxon>Bacilli</taxon>
        <taxon>Lactobacillales</taxon>
        <taxon>Lactobacillaceae</taxon>
        <taxon>Pediococcus</taxon>
    </lineage>
</organism>
<dbReference type="STRING" id="701521.PECL_1435"/>
<evidence type="ECO:0000256" key="5">
    <source>
        <dbReference type="SAM" id="Coils"/>
    </source>
</evidence>
<protein>
    <submittedName>
        <fullName evidence="7">Transcriptional regulator, MerR family</fullName>
    </submittedName>
</protein>
<dbReference type="PANTHER" id="PTHR30204">
    <property type="entry name" value="REDOX-CYCLING DRUG-SENSING TRANSCRIPTIONAL ACTIVATOR SOXR"/>
    <property type="match status" value="1"/>
</dbReference>
<evidence type="ECO:0000256" key="2">
    <source>
        <dbReference type="ARBA" id="ARBA00023015"/>
    </source>
</evidence>
<dbReference type="InterPro" id="IPR000551">
    <property type="entry name" value="MerR-type_HTH_dom"/>
</dbReference>
<dbReference type="PATRIC" id="fig|701521.8.peg.1339"/>
<dbReference type="CDD" id="cd01109">
    <property type="entry name" value="HTH_YyaN"/>
    <property type="match status" value="1"/>
</dbReference>
<evidence type="ECO:0000313" key="8">
    <source>
        <dbReference type="Proteomes" id="UP000005444"/>
    </source>
</evidence>
<evidence type="ECO:0000313" key="7">
    <source>
        <dbReference type="EMBL" id="AEV95659.1"/>
    </source>
</evidence>
<keyword evidence="2" id="KW-0805">Transcription regulation</keyword>
<dbReference type="KEGG" id="pce:PECL_1435"/>
<name>G8PEY0_PEDCP</name>
<evidence type="ECO:0000259" key="6">
    <source>
        <dbReference type="PROSITE" id="PS50937"/>
    </source>
</evidence>
<dbReference type="PROSITE" id="PS50937">
    <property type="entry name" value="HTH_MERR_2"/>
    <property type="match status" value="1"/>
</dbReference>
<feature type="domain" description="HTH merR-type" evidence="6">
    <location>
        <begin position="6"/>
        <end position="74"/>
    </location>
</feature>
<accession>G8PEY0</accession>
<dbReference type="InterPro" id="IPR047057">
    <property type="entry name" value="MerR_fam"/>
</dbReference>
<dbReference type="eggNOG" id="COG0789">
    <property type="taxonomic scope" value="Bacteria"/>
</dbReference>
<dbReference type="Gene3D" id="1.10.1660.10">
    <property type="match status" value="1"/>
</dbReference>
<dbReference type="Pfam" id="PF13411">
    <property type="entry name" value="MerR_1"/>
    <property type="match status" value="1"/>
</dbReference>
<dbReference type="HOGENOM" id="CLU_060077_8_0_9"/>
<dbReference type="SUPFAM" id="SSF46955">
    <property type="entry name" value="Putative DNA-binding domain"/>
    <property type="match status" value="1"/>
</dbReference>
<keyword evidence="5" id="KW-0175">Coiled coil</keyword>
<dbReference type="SMART" id="SM00422">
    <property type="entry name" value="HTH_MERR"/>
    <property type="match status" value="1"/>
</dbReference>
<dbReference type="EMBL" id="CP003137">
    <property type="protein sequence ID" value="AEV95659.1"/>
    <property type="molecule type" value="Genomic_DNA"/>
</dbReference>